<keyword evidence="2" id="KW-1185">Reference proteome</keyword>
<comment type="caution">
    <text evidence="1">The sequence shown here is derived from an EMBL/GenBank/DDBJ whole genome shotgun (WGS) entry which is preliminary data.</text>
</comment>
<dbReference type="AlphaFoldDB" id="A0A2W7I8U2"/>
<dbReference type="SUPFAM" id="SSF51735">
    <property type="entry name" value="NAD(P)-binding Rossmann-fold domains"/>
    <property type="match status" value="1"/>
</dbReference>
<dbReference type="Proteomes" id="UP000249688">
    <property type="component" value="Unassembled WGS sequence"/>
</dbReference>
<protein>
    <submittedName>
        <fullName evidence="1">NADP-dependent 3-hydroxy acid dehydrogenase YdfG</fullName>
    </submittedName>
</protein>
<dbReference type="InterPro" id="IPR002347">
    <property type="entry name" value="SDR_fam"/>
</dbReference>
<dbReference type="PRINTS" id="PR00081">
    <property type="entry name" value="GDHRDH"/>
</dbReference>
<dbReference type="OrthoDB" id="5513072at2"/>
<dbReference type="InterPro" id="IPR036291">
    <property type="entry name" value="NAD(P)-bd_dom_sf"/>
</dbReference>
<evidence type="ECO:0000313" key="1">
    <source>
        <dbReference type="EMBL" id="PZW43124.1"/>
    </source>
</evidence>
<proteinExistence type="predicted"/>
<dbReference type="PANTHER" id="PTHR43431:SF7">
    <property type="entry name" value="OXIDOREDUCTASE, SHORT CHAIN DEHYDROGENASE_REDUCTASE FAMILY (AFU_ORTHOLOGUE AFUA_5G14000)"/>
    <property type="match status" value="1"/>
</dbReference>
<dbReference type="Gene3D" id="3.40.50.720">
    <property type="entry name" value="NAD(P)-binding Rossmann-like Domain"/>
    <property type="match status" value="1"/>
</dbReference>
<name>A0A2W7I8U2_9PROT</name>
<gene>
    <name evidence="1" type="ORF">C8P66_11645</name>
</gene>
<evidence type="ECO:0000313" key="2">
    <source>
        <dbReference type="Proteomes" id="UP000249688"/>
    </source>
</evidence>
<sequence>MASFPYRTALIVGAGAGISASVARGLAQAGLSLGLAARNTAKLAPLAAETGATTFTVDAADPASVARLFEAMDAALGAPDVVIYNASQRAQGPIAELDPEAVLKAVGITGLGGFLVVQQAARRMIPQGRGAILLTGATASLKGFAMSSAFAMGKFALRGLAQSAARELGPKGIHVAHFVIDGGVRSKARPEAADRPDSMLSPDGIAQTYLSVLRQPRDAWSMEVELRPWVEKF</sequence>
<dbReference type="EMBL" id="QKYU01000016">
    <property type="protein sequence ID" value="PZW43124.1"/>
    <property type="molecule type" value="Genomic_DNA"/>
</dbReference>
<accession>A0A2W7I8U2</accession>
<dbReference type="PANTHER" id="PTHR43431">
    <property type="entry name" value="OXIDOREDUCTASE, SHORT CHAIN DEHYDROGENASE/REDUCTASE FAMILY (AFU_ORTHOLOGUE AFUA_5G14000)"/>
    <property type="match status" value="1"/>
</dbReference>
<dbReference type="Pfam" id="PF00106">
    <property type="entry name" value="adh_short"/>
    <property type="match status" value="1"/>
</dbReference>
<dbReference type="RefSeq" id="WP_111398999.1">
    <property type="nucleotide sequence ID" value="NZ_QKYU01000016.1"/>
</dbReference>
<reference evidence="1 2" key="1">
    <citation type="submission" date="2018-06" db="EMBL/GenBank/DDBJ databases">
        <title>Genomic Encyclopedia of Archaeal and Bacterial Type Strains, Phase II (KMG-II): from individual species to whole genera.</title>
        <authorList>
            <person name="Goeker M."/>
        </authorList>
    </citation>
    <scope>NUCLEOTIDE SEQUENCE [LARGE SCALE GENOMIC DNA]</scope>
    <source>
        <strain evidence="1 2">DSM 24525</strain>
    </source>
</reference>
<organism evidence="1 2">
    <name type="scientific">Humitalea rosea</name>
    <dbReference type="NCBI Taxonomy" id="990373"/>
    <lineage>
        <taxon>Bacteria</taxon>
        <taxon>Pseudomonadati</taxon>
        <taxon>Pseudomonadota</taxon>
        <taxon>Alphaproteobacteria</taxon>
        <taxon>Acetobacterales</taxon>
        <taxon>Roseomonadaceae</taxon>
        <taxon>Humitalea</taxon>
    </lineage>
</organism>